<reference evidence="2" key="1">
    <citation type="submission" date="2015-03" db="EMBL/GenBank/DDBJ databases">
        <title>MIGS Cultured Bacterial/Archaeal sample from Brevibacillus laterosporus.</title>
        <authorList>
            <person name="Zeng D."/>
            <person name="Zhu L."/>
            <person name="Dong G."/>
            <person name="Ye W."/>
            <person name="Ren D."/>
            <person name="Wu L."/>
            <person name="Xu J."/>
            <person name="Li G."/>
            <person name="Guo L."/>
        </authorList>
    </citation>
    <scope>NUCLEOTIDE SEQUENCE</scope>
    <source>
        <strain evidence="2">B9</strain>
    </source>
</reference>
<keyword evidence="1" id="KW-1133">Transmembrane helix</keyword>
<proteinExistence type="predicted"/>
<evidence type="ECO:0000313" key="2">
    <source>
        <dbReference type="EMBL" id="AKF93804.1"/>
    </source>
</evidence>
<name>A0A0F7EGE0_BRELA</name>
<keyword evidence="1" id="KW-0472">Membrane</keyword>
<organism evidence="2">
    <name type="scientific">Brevibacillus laterosporus</name>
    <name type="common">Bacillus laterosporus</name>
    <dbReference type="NCBI Taxonomy" id="1465"/>
    <lineage>
        <taxon>Bacteria</taxon>
        <taxon>Bacillati</taxon>
        <taxon>Bacillota</taxon>
        <taxon>Bacilli</taxon>
        <taxon>Bacillales</taxon>
        <taxon>Paenibacillaceae</taxon>
        <taxon>Brevibacillus</taxon>
    </lineage>
</organism>
<gene>
    <name evidence="2" type="ORF">EX87_09285</name>
</gene>
<dbReference type="EMBL" id="CP011074">
    <property type="protein sequence ID" value="AKF93804.1"/>
    <property type="molecule type" value="Genomic_DNA"/>
</dbReference>
<evidence type="ECO:0000256" key="1">
    <source>
        <dbReference type="SAM" id="Phobius"/>
    </source>
</evidence>
<feature type="transmembrane region" description="Helical" evidence="1">
    <location>
        <begin position="56"/>
        <end position="73"/>
    </location>
</feature>
<accession>A0A0F7EGE0</accession>
<protein>
    <submittedName>
        <fullName evidence="2">Uncharacterized protein</fullName>
    </submittedName>
</protein>
<dbReference type="AlphaFoldDB" id="A0A0F7EGE0"/>
<keyword evidence="1" id="KW-0812">Transmembrane</keyword>
<sequence>MIGWDYITPNKKGPGLSGRDWKVVPSVTAAAAYQVILQRLMSFLMGKERSKRFQHIGTWSPLFLGGMCLFHFFDRWRYLYEKKITRRADETATAEVDALRHFLEQTECNFCLVRI</sequence>